<dbReference type="AlphaFoldDB" id="A4S5K7"/>
<reference evidence="11 12" key="1">
    <citation type="journal article" date="2007" name="Proc. Natl. Acad. Sci. U.S.A.">
        <title>The tiny eukaryote Ostreococcus provides genomic insights into the paradox of plankton speciation.</title>
        <authorList>
            <person name="Palenik B."/>
            <person name="Grimwood J."/>
            <person name="Aerts A."/>
            <person name="Rouze P."/>
            <person name="Salamov A."/>
            <person name="Putnam N."/>
            <person name="Dupont C."/>
            <person name="Jorgensen R."/>
            <person name="Derelle E."/>
            <person name="Rombauts S."/>
            <person name="Zhou K."/>
            <person name="Otillar R."/>
            <person name="Merchant S.S."/>
            <person name="Podell S."/>
            <person name="Gaasterland T."/>
            <person name="Napoli C."/>
            <person name="Gendler K."/>
            <person name="Manuell A."/>
            <person name="Tai V."/>
            <person name="Vallon O."/>
            <person name="Piganeau G."/>
            <person name="Jancek S."/>
            <person name="Heijde M."/>
            <person name="Jabbari K."/>
            <person name="Bowler C."/>
            <person name="Lohr M."/>
            <person name="Robbens S."/>
            <person name="Werner G."/>
            <person name="Dubchak I."/>
            <person name="Pazour G.J."/>
            <person name="Ren Q."/>
            <person name="Paulsen I."/>
            <person name="Delwiche C."/>
            <person name="Schmutz J."/>
            <person name="Rokhsar D."/>
            <person name="Van de Peer Y."/>
            <person name="Moreau H."/>
            <person name="Grigoriev I.V."/>
        </authorList>
    </citation>
    <scope>NUCLEOTIDE SEQUENCE [LARGE SCALE GENOMIC DNA]</scope>
    <source>
        <strain evidence="11 12">CCE9901</strain>
    </source>
</reference>
<keyword evidence="7" id="KW-0966">Cell projection</keyword>
<evidence type="ECO:0000256" key="5">
    <source>
        <dbReference type="ARBA" id="ARBA00023054"/>
    </source>
</evidence>
<feature type="region of interest" description="Disordered" evidence="10">
    <location>
        <begin position="988"/>
        <end position="1024"/>
    </location>
</feature>
<dbReference type="InterPro" id="IPR036322">
    <property type="entry name" value="WD40_repeat_dom_sf"/>
</dbReference>
<dbReference type="Gene3D" id="2.130.10.10">
    <property type="entry name" value="YVTN repeat-like/Quinoprotein amine dehydrogenase"/>
    <property type="match status" value="2"/>
</dbReference>
<feature type="compositionally biased region" description="Acidic residues" evidence="10">
    <location>
        <begin position="999"/>
        <end position="1020"/>
    </location>
</feature>
<dbReference type="InterPro" id="IPR001680">
    <property type="entry name" value="WD40_rpt"/>
</dbReference>
<dbReference type="SMART" id="SM00320">
    <property type="entry name" value="WD40"/>
    <property type="match status" value="4"/>
</dbReference>
<sequence>MAKNKSLEHGCLACSFGFDFKRRGNLTRVRDSVVAYTVGNLLTLRDVKTQRQTYLRSAEGGNIGLVAVDGDGTHIAIGENGAAPRISIYSYPSLELVNTIHGGAAACYSTGKFSPDGQLLASVSGLPDYWLTLWDWKTAKTVLRAKAYGQEVFDLSFLGANSERMITHGAGHIQFWQMVKTFTGLKLQGTLGKFNGEPLSNITCVLELPFNDMILTSTEYGALLIWVDGRVQYKIMRANASSDDEDCHGGSIETMIYINNGSVILTAGDDGWVREWNIDEIRRVISSQSKGVVCMKPISERSIDGANIRHICALENKLFIQDSGRGLVCSLDDDDMERPVVSAHSGVITACETSLNSTHLITCDNIGEVHCYDYLSRAFLYKSRFSCSATALTNVPLNVNEDGRCIVVGFADGVVRVLVRNTSSWRLALALKPHAHAVEQFTWSSDGEYLAIAAANNTVFIFSSSSFASTLQFEPIGFIRLSARPKKIFWDGESIFGAQIEDEMHCFAVHRDLGESRKDSYEIDVTPRITTDVETKNAVDESFSAITYDNSYCVKICKSGSFEVHALSDASPSNTHSSIDEALCIYPEVEAIDTLSAQCASIEEVLQRERAKELSEEEAAALIRLSSLVALCRDEFNVIIEENAKLPREMRISGAELLVDDTQMRRIREDSVHWLKATHDKLQSSVMCAESVSNQLQKSYYDKIMALPRMIHSSSEALTCSSFALRAGSEGDWQTTTVAEATVHECEQEMRVVHVQNTCISENAHERQSIEGSEMSSEARRRFERLRRNEELRKLEKAEPLKDQTDDSEALKRDNLGDGFPLRCVPDSRVPPEDKLTTEGKLSELRYVDGQLRGNQSRFNREFDCIDAKDAVTDEDLISLCHLKADIIARSKVIELFRIVVHRELSVMPEYDVKNTEMQNAQRQAKEEVETARAAVENAQTAVNDQQTKLEGQNGVKAEIEATFDKFMIPGVPRAALLKVFHKRVVNKTEQKSDKGDSDSDLDSDFDDDSYYSSSDEENGDTCPKGCDSAVYERVCDLRLQRIEAMDAITEIQRALDGKKKIHDAALKKLRSLEENVRVLERDADAFEKVKQQSLNGLRTAFVLPVSCVETSQGDMDDMIIFSKTRLAELENKVVEWDAEVLKLKRQQQELKREHSSLIAQRSAKAKEFQSLQRKYSETQIRKFGKLIVLEDLDKVVNNGQGTEDLRDKLKVQELENARELREIKKDISNVEREVLNLTEAHTTCLNELLALRSVKV</sequence>
<dbReference type="OMA" id="DHRYIGD"/>
<evidence type="ECO:0000256" key="10">
    <source>
        <dbReference type="SAM" id="MobiDB-lite"/>
    </source>
</evidence>
<proteinExistence type="predicted"/>
<keyword evidence="6" id="KW-0206">Cytoskeleton</keyword>
<dbReference type="PROSITE" id="PS50082">
    <property type="entry name" value="WD_REPEATS_2"/>
    <property type="match status" value="1"/>
</dbReference>
<dbReference type="HOGENOM" id="CLU_265222_0_0_1"/>
<evidence type="ECO:0000256" key="1">
    <source>
        <dbReference type="ARBA" id="ARBA00004430"/>
    </source>
</evidence>
<dbReference type="STRING" id="436017.A4S5K7"/>
<feature type="compositionally biased region" description="Basic and acidic residues" evidence="10">
    <location>
        <begin position="988"/>
        <end position="998"/>
    </location>
</feature>
<dbReference type="eggNOG" id="ENOG502QUZQ">
    <property type="taxonomic scope" value="Eukaryota"/>
</dbReference>
<evidence type="ECO:0000256" key="7">
    <source>
        <dbReference type="ARBA" id="ARBA00023273"/>
    </source>
</evidence>
<dbReference type="GO" id="GO:0005930">
    <property type="term" value="C:axoneme"/>
    <property type="evidence" value="ECO:0007669"/>
    <property type="project" value="UniProtKB-SubCell"/>
</dbReference>
<evidence type="ECO:0000256" key="2">
    <source>
        <dbReference type="ARBA" id="ARBA00022490"/>
    </source>
</evidence>
<evidence type="ECO:0000256" key="8">
    <source>
        <dbReference type="PROSITE-ProRule" id="PRU00221"/>
    </source>
</evidence>
<name>A4S5K7_OSTLU</name>
<dbReference type="GeneID" id="5004625"/>
<dbReference type="PANTHER" id="PTHR14885:SF3">
    <property type="entry name" value="CILIA- AND FLAGELLA-ASSOCIATED PROTEIN 44"/>
    <property type="match status" value="1"/>
</dbReference>
<dbReference type="OrthoDB" id="498908at2759"/>
<evidence type="ECO:0000313" key="12">
    <source>
        <dbReference type="Proteomes" id="UP000001568"/>
    </source>
</evidence>
<gene>
    <name evidence="11" type="ORF">OSTLU_17572</name>
</gene>
<dbReference type="EMBL" id="CP000592">
    <property type="protein sequence ID" value="ABO99082.1"/>
    <property type="molecule type" value="Genomic_DNA"/>
</dbReference>
<comment type="subcellular location">
    <subcellularLocation>
        <location evidence="1">Cytoplasm</location>
        <location evidence="1">Cytoskeleton</location>
        <location evidence="1">Cilium axoneme</location>
    </subcellularLocation>
</comment>
<keyword evidence="12" id="KW-1185">Reference proteome</keyword>
<keyword evidence="4" id="KW-0677">Repeat</keyword>
<feature type="coiled-coil region" evidence="9">
    <location>
        <begin position="911"/>
        <end position="949"/>
    </location>
</feature>
<organism evidence="11 12">
    <name type="scientific">Ostreococcus lucimarinus (strain CCE9901)</name>
    <dbReference type="NCBI Taxonomy" id="436017"/>
    <lineage>
        <taxon>Eukaryota</taxon>
        <taxon>Viridiplantae</taxon>
        <taxon>Chlorophyta</taxon>
        <taxon>Mamiellophyceae</taxon>
        <taxon>Mamiellales</taxon>
        <taxon>Bathycoccaceae</taxon>
        <taxon>Ostreococcus</taxon>
    </lineage>
</organism>
<evidence type="ECO:0000256" key="9">
    <source>
        <dbReference type="SAM" id="Coils"/>
    </source>
</evidence>
<feature type="coiled-coil region" evidence="9">
    <location>
        <begin position="1127"/>
        <end position="1161"/>
    </location>
</feature>
<dbReference type="KEGG" id="olu:OSTLU_17572"/>
<evidence type="ECO:0000256" key="3">
    <source>
        <dbReference type="ARBA" id="ARBA00022574"/>
    </source>
</evidence>
<evidence type="ECO:0000256" key="6">
    <source>
        <dbReference type="ARBA" id="ARBA00023212"/>
    </source>
</evidence>
<keyword evidence="5 9" id="KW-0175">Coiled coil</keyword>
<evidence type="ECO:0000256" key="4">
    <source>
        <dbReference type="ARBA" id="ARBA00022737"/>
    </source>
</evidence>
<keyword evidence="2" id="KW-0963">Cytoplasm</keyword>
<feature type="region of interest" description="Disordered" evidence="10">
    <location>
        <begin position="796"/>
        <end position="815"/>
    </location>
</feature>
<feature type="repeat" description="WD" evidence="8">
    <location>
        <begin position="245"/>
        <end position="286"/>
    </location>
</feature>
<evidence type="ECO:0000313" key="11">
    <source>
        <dbReference type="EMBL" id="ABO99082.1"/>
    </source>
</evidence>
<feature type="coiled-coil region" evidence="9">
    <location>
        <begin position="1056"/>
        <end position="1090"/>
    </location>
</feature>
<dbReference type="Proteomes" id="UP000001568">
    <property type="component" value="Chromosome 12"/>
</dbReference>
<dbReference type="SUPFAM" id="SSF50978">
    <property type="entry name" value="WD40 repeat-like"/>
    <property type="match status" value="1"/>
</dbReference>
<accession>A4S5K7</accession>
<dbReference type="Gramene" id="ABO99082">
    <property type="protein sequence ID" value="ABO99082"/>
    <property type="gene ID" value="OSTLU_17572"/>
</dbReference>
<protein>
    <submittedName>
        <fullName evidence="11">Uncharacterized protein</fullName>
    </submittedName>
</protein>
<dbReference type="InterPro" id="IPR015943">
    <property type="entry name" value="WD40/YVTN_repeat-like_dom_sf"/>
</dbReference>
<keyword evidence="3 8" id="KW-0853">WD repeat</keyword>
<feature type="coiled-coil region" evidence="9">
    <location>
        <begin position="1203"/>
        <end position="1241"/>
    </location>
</feature>
<dbReference type="RefSeq" id="XP_001420789.1">
    <property type="nucleotide sequence ID" value="XM_001420752.1"/>
</dbReference>
<dbReference type="PANTHER" id="PTHR14885">
    <property type="entry name" value="CILIA- AND FLAGELLA-ASSOCIATED PROTEIN 43-RELATED"/>
    <property type="match status" value="1"/>
</dbReference>